<organism evidence="2 3">
    <name type="scientific">Chamaesiphon minutus (strain ATCC 27169 / PCC 6605)</name>
    <dbReference type="NCBI Taxonomy" id="1173020"/>
    <lineage>
        <taxon>Bacteria</taxon>
        <taxon>Bacillati</taxon>
        <taxon>Cyanobacteriota</taxon>
        <taxon>Cyanophyceae</taxon>
        <taxon>Gomontiellales</taxon>
        <taxon>Chamaesiphonaceae</taxon>
        <taxon>Chamaesiphon</taxon>
    </lineage>
</organism>
<dbReference type="AlphaFoldDB" id="K9UHW8"/>
<name>K9UHW8_CHAP6</name>
<accession>K9UHW8</accession>
<sequence>MRKIWSLAAIAAIVLPLAPAAAAPISGICDVLGNAPIGSDAVSSVATSNAESSEGNDNAGFTPEVQAKLNAIGSTLTASNLSGSQTVGGTTVEVDPGTAQAALDAIGSPVGADTPSVKVLATALGGSDAAQQLAKSMQGLRRSDGSIDPVVLTNAVDSYNNYVKYLIDSNQITQKPTSELSGFLQSLPVGQKVAQVVLGKLTEAARVN</sequence>
<protein>
    <submittedName>
        <fullName evidence="2">Uncharacterized protein</fullName>
    </submittedName>
</protein>
<reference evidence="2 3" key="1">
    <citation type="submission" date="2012-05" db="EMBL/GenBank/DDBJ databases">
        <title>Finished chromosome of genome of Chamaesiphon sp. PCC 6605.</title>
        <authorList>
            <consortium name="US DOE Joint Genome Institute"/>
            <person name="Gugger M."/>
            <person name="Coursin T."/>
            <person name="Rippka R."/>
            <person name="Tandeau De Marsac N."/>
            <person name="Huntemann M."/>
            <person name="Wei C.-L."/>
            <person name="Han J."/>
            <person name="Detter J.C."/>
            <person name="Han C."/>
            <person name="Tapia R."/>
            <person name="Chen A."/>
            <person name="Kyrpides N."/>
            <person name="Mavromatis K."/>
            <person name="Markowitz V."/>
            <person name="Szeto E."/>
            <person name="Ivanova N."/>
            <person name="Pagani I."/>
            <person name="Pati A."/>
            <person name="Goodwin L."/>
            <person name="Nordberg H.P."/>
            <person name="Cantor M.N."/>
            <person name="Hua S.X."/>
            <person name="Woyke T."/>
            <person name="Kerfeld C.A."/>
        </authorList>
    </citation>
    <scope>NUCLEOTIDE SEQUENCE [LARGE SCALE GENOMIC DNA]</scope>
    <source>
        <strain evidence="3">ATCC 27169 / PCC 6605</strain>
    </source>
</reference>
<feature type="signal peptide" evidence="1">
    <location>
        <begin position="1"/>
        <end position="22"/>
    </location>
</feature>
<gene>
    <name evidence="2" type="ORF">Cha6605_3019</name>
</gene>
<feature type="chain" id="PRO_5003936332" evidence="1">
    <location>
        <begin position="23"/>
        <end position="208"/>
    </location>
</feature>
<keyword evidence="1" id="KW-0732">Signal</keyword>
<keyword evidence="3" id="KW-1185">Reference proteome</keyword>
<dbReference type="OrthoDB" id="9826656at2"/>
<evidence type="ECO:0000313" key="3">
    <source>
        <dbReference type="Proteomes" id="UP000010366"/>
    </source>
</evidence>
<dbReference type="KEGG" id="cmp:Cha6605_3019"/>
<evidence type="ECO:0000313" key="2">
    <source>
        <dbReference type="EMBL" id="AFY94051.1"/>
    </source>
</evidence>
<evidence type="ECO:0000256" key="1">
    <source>
        <dbReference type="SAM" id="SignalP"/>
    </source>
</evidence>
<dbReference type="Proteomes" id="UP000010366">
    <property type="component" value="Chromosome"/>
</dbReference>
<dbReference type="RefSeq" id="WP_015160194.1">
    <property type="nucleotide sequence ID" value="NC_019697.1"/>
</dbReference>
<dbReference type="EMBL" id="CP003600">
    <property type="protein sequence ID" value="AFY94051.1"/>
    <property type="molecule type" value="Genomic_DNA"/>
</dbReference>
<dbReference type="HOGENOM" id="CLU_1335558_0_0_3"/>
<proteinExistence type="predicted"/>